<dbReference type="RefSeq" id="WP_095913523.1">
    <property type="nucleotide sequence ID" value="NZ_CP022384.1"/>
</dbReference>
<evidence type="ECO:0000256" key="4">
    <source>
        <dbReference type="PROSITE-ProRule" id="PRU00433"/>
    </source>
</evidence>
<protein>
    <submittedName>
        <fullName evidence="6">Cytochrome C</fullName>
    </submittedName>
</protein>
<dbReference type="GO" id="GO:0020037">
    <property type="term" value="F:heme binding"/>
    <property type="evidence" value="ECO:0007669"/>
    <property type="project" value="InterPro"/>
</dbReference>
<feature type="domain" description="Cytochrome c" evidence="5">
    <location>
        <begin position="86"/>
        <end position="169"/>
    </location>
</feature>
<dbReference type="PANTHER" id="PTHR40394:SF2">
    <property type="entry name" value="QUINOL:CYTOCHROME C OXIDOREDUCTASE MEMBRANE PROTEIN"/>
    <property type="match status" value="1"/>
</dbReference>
<dbReference type="InterPro" id="IPR009056">
    <property type="entry name" value="Cyt_c-like_dom"/>
</dbReference>
<keyword evidence="7" id="KW-1185">Reference proteome</keyword>
<dbReference type="PROSITE" id="PS51257">
    <property type="entry name" value="PROKAR_LIPOPROTEIN"/>
    <property type="match status" value="1"/>
</dbReference>
<evidence type="ECO:0000256" key="2">
    <source>
        <dbReference type="ARBA" id="ARBA00022723"/>
    </source>
</evidence>
<evidence type="ECO:0000313" key="7">
    <source>
        <dbReference type="Proteomes" id="UP000217276"/>
    </source>
</evidence>
<evidence type="ECO:0000256" key="3">
    <source>
        <dbReference type="ARBA" id="ARBA00023004"/>
    </source>
</evidence>
<dbReference type="PROSITE" id="PS51007">
    <property type="entry name" value="CYTC"/>
    <property type="match status" value="1"/>
</dbReference>
<dbReference type="PANTHER" id="PTHR40394">
    <property type="entry name" value="LIPOPROTEIN-RELATED"/>
    <property type="match status" value="1"/>
</dbReference>
<evidence type="ECO:0000313" key="6">
    <source>
        <dbReference type="EMBL" id="ATA81578.1"/>
    </source>
</evidence>
<dbReference type="Proteomes" id="UP000217276">
    <property type="component" value="Chromosome"/>
</dbReference>
<dbReference type="KEGG" id="clk:CGC53_04060"/>
<keyword evidence="3 4" id="KW-0408">Iron</keyword>
<evidence type="ECO:0000259" key="5">
    <source>
        <dbReference type="PROSITE" id="PS51007"/>
    </source>
</evidence>
<dbReference type="InterPro" id="IPR036909">
    <property type="entry name" value="Cyt_c-like_dom_sf"/>
</dbReference>
<keyword evidence="2 4" id="KW-0479">Metal-binding</keyword>
<dbReference type="Gene3D" id="1.10.760.10">
    <property type="entry name" value="Cytochrome c-like domain"/>
    <property type="match status" value="1"/>
</dbReference>
<reference evidence="7" key="1">
    <citation type="submission" date="2017-06" db="EMBL/GenBank/DDBJ databases">
        <title>Capnocytophaga spp. assemblies.</title>
        <authorList>
            <person name="Gulvik C.A."/>
        </authorList>
    </citation>
    <scope>NUCLEOTIDE SEQUENCE [LARGE SCALE GENOMIC DNA]</scope>
    <source>
        <strain evidence="7">H6253</strain>
    </source>
</reference>
<dbReference type="SUPFAM" id="SSF46626">
    <property type="entry name" value="Cytochrome c"/>
    <property type="match status" value="1"/>
</dbReference>
<dbReference type="GO" id="GO:0009055">
    <property type="term" value="F:electron transfer activity"/>
    <property type="evidence" value="ECO:0007669"/>
    <property type="project" value="InterPro"/>
</dbReference>
<organism evidence="6 7">
    <name type="scientific">Capnocytophaga leadbetteri</name>
    <dbReference type="NCBI Taxonomy" id="327575"/>
    <lineage>
        <taxon>Bacteria</taxon>
        <taxon>Pseudomonadati</taxon>
        <taxon>Bacteroidota</taxon>
        <taxon>Flavobacteriia</taxon>
        <taxon>Flavobacteriales</taxon>
        <taxon>Flavobacteriaceae</taxon>
        <taxon>Capnocytophaga</taxon>
    </lineage>
</organism>
<gene>
    <name evidence="6" type="ORF">CGC53_04060</name>
</gene>
<dbReference type="EMBL" id="CP022384">
    <property type="protein sequence ID" value="ATA81578.1"/>
    <property type="molecule type" value="Genomic_DNA"/>
</dbReference>
<name>A0A250FC17_9FLAO</name>
<dbReference type="GO" id="GO:0046872">
    <property type="term" value="F:metal ion binding"/>
    <property type="evidence" value="ECO:0007669"/>
    <property type="project" value="UniProtKB-KW"/>
</dbReference>
<sequence length="177" mass="19873">MKCITKYIGLVFLGLLLLACRDKQKPNSEFAPDMYESAAYKTYATPPLTPPEHTVKRGSLPYPYPNTLEGYEQAKANLRADASLTVDAVRGRALYNVYCALCHGEQGDGKGVLVQRGKVFGVPQFAGRDFTEGSIYHVLYYGRNAMPAFATQLTEEERWQIVKQVLLKDEIQKTKDE</sequence>
<evidence type="ECO:0000256" key="1">
    <source>
        <dbReference type="ARBA" id="ARBA00022617"/>
    </source>
</evidence>
<dbReference type="Pfam" id="PF13442">
    <property type="entry name" value="Cytochrome_CBB3"/>
    <property type="match status" value="1"/>
</dbReference>
<dbReference type="AlphaFoldDB" id="A0A250FC17"/>
<proteinExistence type="predicted"/>
<accession>A0A250FC17</accession>
<keyword evidence="1 4" id="KW-0349">Heme</keyword>